<dbReference type="InterPro" id="IPR013128">
    <property type="entry name" value="Peptidase_C1A"/>
</dbReference>
<dbReference type="InterPro" id="IPR038765">
    <property type="entry name" value="Papain-like_cys_pep_sf"/>
</dbReference>
<keyword evidence="3" id="KW-0378">Hydrolase</keyword>
<evidence type="ECO:0000256" key="7">
    <source>
        <dbReference type="SAM" id="SignalP"/>
    </source>
</evidence>
<reference evidence="11" key="2">
    <citation type="submission" date="2023-11" db="UniProtKB">
        <authorList>
            <consortium name="WormBaseParasite"/>
        </authorList>
    </citation>
    <scope>IDENTIFICATION</scope>
</reference>
<dbReference type="Pfam" id="PF08246">
    <property type="entry name" value="Inhibitor_I29"/>
    <property type="match status" value="1"/>
</dbReference>
<name>A0AA85JQD7_TRIRE</name>
<accession>A0AA85JQD7</accession>
<feature type="domain" description="Cathepsin propeptide inhibitor" evidence="9">
    <location>
        <begin position="27"/>
        <end position="87"/>
    </location>
</feature>
<evidence type="ECO:0000256" key="2">
    <source>
        <dbReference type="ARBA" id="ARBA00022670"/>
    </source>
</evidence>
<keyword evidence="7" id="KW-0732">Signal</keyword>
<dbReference type="CDD" id="cd02248">
    <property type="entry name" value="Peptidase_C1A"/>
    <property type="match status" value="1"/>
</dbReference>
<keyword evidence="2" id="KW-0645">Protease</keyword>
<dbReference type="GO" id="GO:0008234">
    <property type="term" value="F:cysteine-type peptidase activity"/>
    <property type="evidence" value="ECO:0007669"/>
    <property type="project" value="UniProtKB-KW"/>
</dbReference>
<dbReference type="PROSITE" id="PS00639">
    <property type="entry name" value="THIOL_PROTEASE_HIS"/>
    <property type="match status" value="1"/>
</dbReference>
<dbReference type="Proteomes" id="UP000050795">
    <property type="component" value="Unassembled WGS sequence"/>
</dbReference>
<evidence type="ECO:0000256" key="3">
    <source>
        <dbReference type="ARBA" id="ARBA00022801"/>
    </source>
</evidence>
<keyword evidence="4" id="KW-0788">Thiol protease</keyword>
<dbReference type="SMART" id="SM00848">
    <property type="entry name" value="Inhibitor_I29"/>
    <property type="match status" value="1"/>
</dbReference>
<keyword evidence="6" id="KW-1015">Disulfide bond</keyword>
<organism evidence="10 11">
    <name type="scientific">Trichobilharzia regenti</name>
    <name type="common">Nasal bird schistosome</name>
    <dbReference type="NCBI Taxonomy" id="157069"/>
    <lineage>
        <taxon>Eukaryota</taxon>
        <taxon>Metazoa</taxon>
        <taxon>Spiralia</taxon>
        <taxon>Lophotrochozoa</taxon>
        <taxon>Platyhelminthes</taxon>
        <taxon>Trematoda</taxon>
        <taxon>Digenea</taxon>
        <taxon>Strigeidida</taxon>
        <taxon>Schistosomatoidea</taxon>
        <taxon>Schistosomatidae</taxon>
        <taxon>Trichobilharzia</taxon>
    </lineage>
</organism>
<evidence type="ECO:0000256" key="5">
    <source>
        <dbReference type="ARBA" id="ARBA00023145"/>
    </source>
</evidence>
<feature type="signal peptide" evidence="7">
    <location>
        <begin position="1"/>
        <end position="16"/>
    </location>
</feature>
<dbReference type="GO" id="GO:0006508">
    <property type="term" value="P:proteolysis"/>
    <property type="evidence" value="ECO:0007669"/>
    <property type="project" value="UniProtKB-KW"/>
</dbReference>
<evidence type="ECO:0000313" key="11">
    <source>
        <dbReference type="WBParaSite" id="TREG1_36120.1"/>
    </source>
</evidence>
<dbReference type="InterPro" id="IPR013201">
    <property type="entry name" value="Prot_inhib_I29"/>
</dbReference>
<dbReference type="SUPFAM" id="SSF54001">
    <property type="entry name" value="Cysteine proteinases"/>
    <property type="match status" value="1"/>
</dbReference>
<evidence type="ECO:0000256" key="1">
    <source>
        <dbReference type="ARBA" id="ARBA00008455"/>
    </source>
</evidence>
<sequence>MRVVLLLSLLTALTLGQQLDKELEEIWQQWKQKYNKVYSTSEEEIKRRTSFMKRVAKIQQHNLRHDLGLEGYTMGLNEFCDREWEEIKAVMFPKTLGNNPLWNDKEEVEFSNKPLPSKWDWRDHGVVTPVKDQGHCGSCWAFSACGAIEGQLTKKHKKLTSLSEQQLVDCSGDYGNLGCNGGLMDLAFLYAEKYGIESEKDYKYKGVENKCHHRKWKSVVKVKKFVDLPSGNEKQLQRALYEYGPISIAIDATDDLLMYSSGVYESRECSQTAVNHGVLLVGYGTEHGKDYWLIKNSWSARWGSKGYFKLRRNKRNMCGVASNASYPIL</sequence>
<dbReference type="WBParaSite" id="TREG1_36120.1">
    <property type="protein sequence ID" value="TREG1_36120.1"/>
    <property type="gene ID" value="TREG1_36120"/>
</dbReference>
<evidence type="ECO:0000259" key="8">
    <source>
        <dbReference type="SMART" id="SM00645"/>
    </source>
</evidence>
<evidence type="ECO:0000256" key="4">
    <source>
        <dbReference type="ARBA" id="ARBA00022807"/>
    </source>
</evidence>
<protein>
    <submittedName>
        <fullName evidence="11">Cathepsin L</fullName>
    </submittedName>
</protein>
<dbReference type="InterPro" id="IPR039417">
    <property type="entry name" value="Peptidase_C1A_papain-like"/>
</dbReference>
<proteinExistence type="inferred from homology"/>
<dbReference type="AlphaFoldDB" id="A0AA85JQD7"/>
<dbReference type="PANTHER" id="PTHR12411">
    <property type="entry name" value="CYSTEINE PROTEASE FAMILY C1-RELATED"/>
    <property type="match status" value="1"/>
</dbReference>
<keyword evidence="5" id="KW-0865">Zymogen</keyword>
<keyword evidence="10" id="KW-1185">Reference proteome</keyword>
<evidence type="ECO:0000259" key="9">
    <source>
        <dbReference type="SMART" id="SM00848"/>
    </source>
</evidence>
<feature type="chain" id="PRO_5041657456" evidence="7">
    <location>
        <begin position="17"/>
        <end position="329"/>
    </location>
</feature>
<evidence type="ECO:0000256" key="6">
    <source>
        <dbReference type="ARBA" id="ARBA00023157"/>
    </source>
</evidence>
<dbReference type="FunFam" id="3.90.70.10:FF:000006">
    <property type="entry name" value="Cathepsin S"/>
    <property type="match status" value="1"/>
</dbReference>
<dbReference type="PRINTS" id="PR00705">
    <property type="entry name" value="PAPAIN"/>
</dbReference>
<dbReference type="Gene3D" id="3.90.70.10">
    <property type="entry name" value="Cysteine proteinases"/>
    <property type="match status" value="1"/>
</dbReference>
<dbReference type="InterPro" id="IPR000169">
    <property type="entry name" value="Pept_cys_AS"/>
</dbReference>
<dbReference type="InterPro" id="IPR025660">
    <property type="entry name" value="Pept_his_AS"/>
</dbReference>
<comment type="similarity">
    <text evidence="1">Belongs to the peptidase C1 family.</text>
</comment>
<dbReference type="PROSITE" id="PS00640">
    <property type="entry name" value="THIOL_PROTEASE_ASN"/>
    <property type="match status" value="1"/>
</dbReference>
<dbReference type="InterPro" id="IPR000668">
    <property type="entry name" value="Peptidase_C1A_C"/>
</dbReference>
<evidence type="ECO:0000313" key="10">
    <source>
        <dbReference type="Proteomes" id="UP000050795"/>
    </source>
</evidence>
<reference evidence="10" key="1">
    <citation type="submission" date="2022-06" db="EMBL/GenBank/DDBJ databases">
        <authorList>
            <person name="Berger JAMES D."/>
            <person name="Berger JAMES D."/>
        </authorList>
    </citation>
    <scope>NUCLEOTIDE SEQUENCE [LARGE SCALE GENOMIC DNA]</scope>
</reference>
<dbReference type="Pfam" id="PF00112">
    <property type="entry name" value="Peptidase_C1"/>
    <property type="match status" value="1"/>
</dbReference>
<dbReference type="PROSITE" id="PS00139">
    <property type="entry name" value="THIOL_PROTEASE_CYS"/>
    <property type="match status" value="1"/>
</dbReference>
<feature type="domain" description="Peptidase C1A papain C-terminal" evidence="8">
    <location>
        <begin position="115"/>
        <end position="328"/>
    </location>
</feature>
<dbReference type="SMART" id="SM00645">
    <property type="entry name" value="Pept_C1"/>
    <property type="match status" value="1"/>
</dbReference>
<dbReference type="InterPro" id="IPR025661">
    <property type="entry name" value="Pept_asp_AS"/>
</dbReference>